<proteinExistence type="predicted"/>
<evidence type="ECO:0000256" key="2">
    <source>
        <dbReference type="SAM" id="Coils"/>
    </source>
</evidence>
<keyword evidence="3" id="KW-0687">Ribonucleoprotein</keyword>
<evidence type="ECO:0000256" key="1">
    <source>
        <dbReference type="ARBA" id="ARBA00004173"/>
    </source>
</evidence>
<feature type="coiled-coil region" evidence="2">
    <location>
        <begin position="330"/>
        <end position="357"/>
    </location>
</feature>
<dbReference type="Pfam" id="PF10037">
    <property type="entry name" value="MRP-S27"/>
    <property type="match status" value="1"/>
</dbReference>
<dbReference type="GO" id="GO:0005840">
    <property type="term" value="C:ribosome"/>
    <property type="evidence" value="ECO:0007669"/>
    <property type="project" value="UniProtKB-KW"/>
</dbReference>
<reference evidence="3" key="1">
    <citation type="submission" date="2017-01" db="EMBL/GenBank/DDBJ databases">
        <title>An insight into the sialome and mialome of the horn fly, Haematobia irritans.</title>
        <authorList>
            <person name="Breijo M."/>
            <person name="Boiani M."/>
            <person name="Ures X."/>
            <person name="Rocha S."/>
            <person name="Sequeira M."/>
            <person name="Ribeiro J.M."/>
        </authorList>
    </citation>
    <scope>NUCLEOTIDE SEQUENCE</scope>
</reference>
<sequence length="414" mass="48134">MFVSRRLQYCPLYNAKRFLSNEIKEVLSTRLAPPAGFNGNQQLSAISKNLNALNLDLFVNNLNPQEDRSSSILDLLTHIRSSRLANTCLESTHFGVVQHLLDNTSLQELVQILLDRPKYGVFLDNFTGFVVTANLHNDKEYALALPLVLKLVLLDELDSAFIQAFCVKSSLVEMKKLLTQETEKVEEVQATGGKKQEQKVRVHFLRNPLEYDIKDDIGKSLLKIAPKNLTGETKDNAQLLGYVLTKRFDDLEKYLSSYPSHISTDVLEICKQFLTNCNQSEISQKVERIGMEKKSSKSLEEQIDAMLNQKLPEESKLLAEKQKQIFPTWQKLREEKKKQIEKEISELERKENVEKITKEIESKQQLLWFFEEEDKLDLDIYKKRVYYPKRWFGKKKKPRVLDEHYVPPQIRKIN</sequence>
<protein>
    <submittedName>
        <fullName evidence="3">Putative mitochondrial 28s ribosomal protein s27</fullName>
    </submittedName>
</protein>
<dbReference type="PANTHER" id="PTHR21393:SF0">
    <property type="entry name" value="SMALL RIBOSOMAL SUBUNIT PROTEIN MS27"/>
    <property type="match status" value="1"/>
</dbReference>
<dbReference type="EMBL" id="GFDG01002191">
    <property type="protein sequence ID" value="JAV16608.1"/>
    <property type="molecule type" value="Transcribed_RNA"/>
</dbReference>
<dbReference type="PANTHER" id="PTHR21393">
    <property type="entry name" value="MITOCHONDRIAL 28S RIBOSOMAL PROTEIN S27"/>
    <property type="match status" value="1"/>
</dbReference>
<dbReference type="GO" id="GO:0005739">
    <property type="term" value="C:mitochondrion"/>
    <property type="evidence" value="ECO:0007669"/>
    <property type="project" value="UniProtKB-SubCell"/>
</dbReference>
<accession>A0A1L8ED08</accession>
<name>A0A1L8ED08_HAEIR</name>
<keyword evidence="2" id="KW-0175">Coiled coil</keyword>
<keyword evidence="3" id="KW-0689">Ribosomal protein</keyword>
<dbReference type="InterPro" id="IPR034913">
    <property type="entry name" value="mS27/PTCD2"/>
</dbReference>
<organism evidence="3">
    <name type="scientific">Haematobia irritans</name>
    <name type="common">Horn fly</name>
    <name type="synonym">Conops irritans</name>
    <dbReference type="NCBI Taxonomy" id="7368"/>
    <lineage>
        <taxon>Eukaryota</taxon>
        <taxon>Metazoa</taxon>
        <taxon>Ecdysozoa</taxon>
        <taxon>Arthropoda</taxon>
        <taxon>Hexapoda</taxon>
        <taxon>Insecta</taxon>
        <taxon>Pterygota</taxon>
        <taxon>Neoptera</taxon>
        <taxon>Endopterygota</taxon>
        <taxon>Diptera</taxon>
        <taxon>Brachycera</taxon>
        <taxon>Muscomorpha</taxon>
        <taxon>Muscoidea</taxon>
        <taxon>Muscidae</taxon>
        <taxon>Haematobia</taxon>
    </lineage>
</organism>
<comment type="subcellular location">
    <subcellularLocation>
        <location evidence="1">Mitochondrion</location>
    </subcellularLocation>
</comment>
<dbReference type="InterPro" id="IPR019266">
    <property type="entry name" value="Ribosomal_mS27"/>
</dbReference>
<dbReference type="AlphaFoldDB" id="A0A1L8ED08"/>
<evidence type="ECO:0000313" key="3">
    <source>
        <dbReference type="EMBL" id="JAV16608.1"/>
    </source>
</evidence>